<protein>
    <submittedName>
        <fullName evidence="1">Uncharacterized protein</fullName>
    </submittedName>
</protein>
<dbReference type="EMBL" id="JH719942">
    <property type="protein sequence ID" value="EJF54736.1"/>
    <property type="molecule type" value="Genomic_DNA"/>
</dbReference>
<sequence length="179" mass="21325">MDDDFYTLIDRVMALSKEEYREKVMQPYPLIDALRAELGASAEIYDNFDLPRVEAYVNHPTFKYGELEINYSTTIVISKLVDVVRLTFNCTVKNPDPKAWSKRIDTESYFEYFTQEQFDLDEKLTAFFDQHGIHKFTYREEIYVIPELDFVHEGMKFFGGQPNARMLFFENFFYSFKDL</sequence>
<accession>J0XZT6</accession>
<dbReference type="AlphaFoldDB" id="J0XZT6"/>
<name>J0XZT6_9BACT</name>
<proteinExistence type="predicted"/>
<gene>
    <name evidence="1" type="ORF">SapgrDRAFT_3089</name>
</gene>
<organism evidence="1 2">
    <name type="scientific">Saprospira grandis DSM 2844</name>
    <dbReference type="NCBI Taxonomy" id="694433"/>
    <lineage>
        <taxon>Bacteria</taxon>
        <taxon>Pseudomonadati</taxon>
        <taxon>Bacteroidota</taxon>
        <taxon>Saprospiria</taxon>
        <taxon>Saprospirales</taxon>
        <taxon>Saprospiraceae</taxon>
        <taxon>Saprospira</taxon>
    </lineage>
</organism>
<dbReference type="RefSeq" id="WP_002660572.1">
    <property type="nucleotide sequence ID" value="NZ_JH719942.1"/>
</dbReference>
<evidence type="ECO:0000313" key="2">
    <source>
        <dbReference type="Proteomes" id="UP000005113"/>
    </source>
</evidence>
<dbReference type="Proteomes" id="UP000005113">
    <property type="component" value="Unassembled WGS sequence"/>
</dbReference>
<dbReference type="HOGENOM" id="CLU_1509561_0_0_10"/>
<evidence type="ECO:0000313" key="1">
    <source>
        <dbReference type="EMBL" id="EJF54736.1"/>
    </source>
</evidence>
<reference evidence="2" key="1">
    <citation type="journal article" date="2012" name="Stand. Genomic Sci.">
        <title>Permanent draft genome sequence of the gliding predator Saprospira grandis strain Sa g1 (= HR1).</title>
        <authorList>
            <person name="Mavromatis K."/>
            <person name="Chertkov O."/>
            <person name="Lapidus A."/>
            <person name="Nolan M."/>
            <person name="Lucas S."/>
            <person name="Tice H."/>
            <person name="Del Rio T.G."/>
            <person name="Cheng J.F."/>
            <person name="Han C."/>
            <person name="Tapia R."/>
            <person name="Bruce D."/>
            <person name="Goodwin L.A."/>
            <person name="Pitluck S."/>
            <person name="Huntemann M."/>
            <person name="Liolios K."/>
            <person name="Pagani I."/>
            <person name="Ivanova N."/>
            <person name="Mikhailova N."/>
            <person name="Pati A."/>
            <person name="Chen A."/>
            <person name="Palaniappan K."/>
            <person name="Land M."/>
            <person name="Brambilla E.M."/>
            <person name="Rohde M."/>
            <person name="Spring S."/>
            <person name="Goker M."/>
            <person name="Detter J.C."/>
            <person name="Bristow J."/>
            <person name="Eisen J.A."/>
            <person name="Markowitz V."/>
            <person name="Hugenholtz P."/>
            <person name="Kyrpides N.C."/>
            <person name="Klenk H.P."/>
            <person name="Woyke T."/>
        </authorList>
    </citation>
    <scope>NUCLEOTIDE SEQUENCE [LARGE SCALE GENOMIC DNA]</scope>
    <source>
        <strain evidence="2">DSM 2844</strain>
    </source>
</reference>